<name>A0A2T9ZCF0_9FUNG</name>
<dbReference type="Proteomes" id="UP000245609">
    <property type="component" value="Unassembled WGS sequence"/>
</dbReference>
<keyword evidence="3" id="KW-1185">Reference proteome</keyword>
<dbReference type="OrthoDB" id="10687970at2759"/>
<feature type="compositionally biased region" description="Polar residues" evidence="1">
    <location>
        <begin position="708"/>
        <end position="720"/>
    </location>
</feature>
<proteinExistence type="predicted"/>
<evidence type="ECO:0000313" key="2">
    <source>
        <dbReference type="EMBL" id="PVV02245.1"/>
    </source>
</evidence>
<feature type="region of interest" description="Disordered" evidence="1">
    <location>
        <begin position="706"/>
        <end position="727"/>
    </location>
</feature>
<sequence length="749" mass="86374">MSRFTKSAYYGCRFLKRETLPKPLPNLFLKSILPNNSASSTPSLITGAFQIRKYTTTLESSEEYFENLYVDLDHFSSKKTRKLFNNISSSLHSQMTNKKSKSPYSKKRLTFFLKKTHNSNILKFKDLDFFKLIHMLSTVILHNNPSYIYPLVHFYAGWLYSKSKIYSSSQNEKNLIKQVPVLLTSIVEPLCLKSMPYRAYSILSIFETIDVTVPGNIYEMILSQFLKQNKLKQAILLYLKTRNMNVVLNESLFDSMFYSIQDHKASKHYLSLLLFDRCPPKKPIYSSISTNYSRLNPRNPLLQENLKIRNWALLKMLNLDINTSSIQAILSQMKKVDDFQFLIYSIKSVKPDMLIKDTIYNSIFLTLTDLLEAYKYSPAILAKIYNTGASVAHSQLSEYNSKLALLKLKSDASFLEGFFAKELFSLLSSWNKVHITIFTKYDHGPQTSLNFVYFLCDFVQMFQGVIPKQAFMSALGQPIQLALEILLHNLKYDLNISNLQRLRASFPKRYGHSNPSIKTNQGNRFTQRVSLLNKLAERIFELIQPNVSYASPKELSAFLLFFTEASNFKYLQTTLNELEFTISKQQLNVEIDSLLNLLKYTIPKYASYNFNECLTALVDTPELLTIFATNAEIFSIFTTKEQWLNYKNDLFKLINSNTPCLNTLLANPQVVENSLFSMASNFNCKKPAFKDISHNLQPKNIKIKEVQENNTNTPSHPATTDSEETTHPLRSWAKEQIDTHSGLTQINWC</sequence>
<accession>A0A2T9ZCF0</accession>
<dbReference type="EMBL" id="MBFS01000545">
    <property type="protein sequence ID" value="PVV02245.1"/>
    <property type="molecule type" value="Genomic_DNA"/>
</dbReference>
<dbReference type="AlphaFoldDB" id="A0A2T9ZCF0"/>
<gene>
    <name evidence="2" type="ORF">BB560_003300</name>
</gene>
<protein>
    <submittedName>
        <fullName evidence="2">Uncharacterized protein</fullName>
    </submittedName>
</protein>
<evidence type="ECO:0000313" key="3">
    <source>
        <dbReference type="Proteomes" id="UP000245609"/>
    </source>
</evidence>
<evidence type="ECO:0000256" key="1">
    <source>
        <dbReference type="SAM" id="MobiDB-lite"/>
    </source>
</evidence>
<reference evidence="2 3" key="1">
    <citation type="journal article" date="2018" name="MBio">
        <title>Comparative Genomics Reveals the Core Gene Toolbox for the Fungus-Insect Symbiosis.</title>
        <authorList>
            <person name="Wang Y."/>
            <person name="Stata M."/>
            <person name="Wang W."/>
            <person name="Stajich J.E."/>
            <person name="White M.M."/>
            <person name="Moncalvo J.M."/>
        </authorList>
    </citation>
    <scope>NUCLEOTIDE SEQUENCE [LARGE SCALE GENOMIC DNA]</scope>
    <source>
        <strain evidence="2 3">SC-DP-2</strain>
    </source>
</reference>
<organism evidence="2 3">
    <name type="scientific">Smittium megazygosporum</name>
    <dbReference type="NCBI Taxonomy" id="133381"/>
    <lineage>
        <taxon>Eukaryota</taxon>
        <taxon>Fungi</taxon>
        <taxon>Fungi incertae sedis</taxon>
        <taxon>Zoopagomycota</taxon>
        <taxon>Kickxellomycotina</taxon>
        <taxon>Harpellomycetes</taxon>
        <taxon>Harpellales</taxon>
        <taxon>Legeriomycetaceae</taxon>
        <taxon>Smittium</taxon>
    </lineage>
</organism>
<comment type="caution">
    <text evidence="2">The sequence shown here is derived from an EMBL/GenBank/DDBJ whole genome shotgun (WGS) entry which is preliminary data.</text>
</comment>